<proteinExistence type="predicted"/>
<sequence length="110" mass="12434">MPVANFKGRILSEICPMARIMLTIFQLSVALEFIHPSMDCVQKNDNFYILKKKQMASGSETVQLNESEYPHAKTESRTLRTGLVRRVVVCSEGWLVMLRDAGGDRNTTVD</sequence>
<protein>
    <submittedName>
        <fullName evidence="2">Secreted protein</fullName>
    </submittedName>
</protein>
<dbReference type="AlphaFoldDB" id="A0A7E4VJA6"/>
<reference evidence="1" key="1">
    <citation type="journal article" date="2013" name="Genetics">
        <title>The draft genome and transcriptome of Panagrellus redivivus are shaped by the harsh demands of a free-living lifestyle.</title>
        <authorList>
            <person name="Srinivasan J."/>
            <person name="Dillman A.R."/>
            <person name="Macchietto M.G."/>
            <person name="Heikkinen L."/>
            <person name="Lakso M."/>
            <person name="Fracchia K.M."/>
            <person name="Antoshechkin I."/>
            <person name="Mortazavi A."/>
            <person name="Wong G."/>
            <person name="Sternberg P.W."/>
        </authorList>
    </citation>
    <scope>NUCLEOTIDE SEQUENCE [LARGE SCALE GENOMIC DNA]</scope>
    <source>
        <strain evidence="1">MT8872</strain>
    </source>
</reference>
<reference evidence="2" key="2">
    <citation type="submission" date="2020-10" db="UniProtKB">
        <authorList>
            <consortium name="WormBaseParasite"/>
        </authorList>
    </citation>
    <scope>IDENTIFICATION</scope>
</reference>
<evidence type="ECO:0000313" key="1">
    <source>
        <dbReference type="Proteomes" id="UP000492821"/>
    </source>
</evidence>
<keyword evidence="1" id="KW-1185">Reference proteome</keyword>
<evidence type="ECO:0000313" key="2">
    <source>
        <dbReference type="WBParaSite" id="Pan_g21469.t1"/>
    </source>
</evidence>
<organism evidence="1 2">
    <name type="scientific">Panagrellus redivivus</name>
    <name type="common">Microworm</name>
    <dbReference type="NCBI Taxonomy" id="6233"/>
    <lineage>
        <taxon>Eukaryota</taxon>
        <taxon>Metazoa</taxon>
        <taxon>Ecdysozoa</taxon>
        <taxon>Nematoda</taxon>
        <taxon>Chromadorea</taxon>
        <taxon>Rhabditida</taxon>
        <taxon>Tylenchina</taxon>
        <taxon>Panagrolaimomorpha</taxon>
        <taxon>Panagrolaimoidea</taxon>
        <taxon>Panagrolaimidae</taxon>
        <taxon>Panagrellus</taxon>
    </lineage>
</organism>
<name>A0A7E4VJA6_PANRE</name>
<dbReference type="WBParaSite" id="Pan_g21469.t1">
    <property type="protein sequence ID" value="Pan_g21469.t1"/>
    <property type="gene ID" value="Pan_g21469"/>
</dbReference>
<accession>A0A7E4VJA6</accession>
<dbReference type="Proteomes" id="UP000492821">
    <property type="component" value="Unassembled WGS sequence"/>
</dbReference>